<gene>
    <name evidence="1" type="ORF">FTOL_06382</name>
</gene>
<dbReference type="EMBL" id="ONZP01000211">
    <property type="protein sequence ID" value="SPJ77980.1"/>
    <property type="molecule type" value="Genomic_DNA"/>
</dbReference>
<reference evidence="1" key="1">
    <citation type="submission" date="2018-03" db="EMBL/GenBank/DDBJ databases">
        <authorList>
            <person name="Guldener U."/>
        </authorList>
    </citation>
    <scope>NUCLEOTIDE SEQUENCE</scope>
</reference>
<sequence>MERINDRGELYYTHIIPFDVVTDIYKFRSVLSDIYPTPAGKLKGFEVTQYDVGSDYNIITWAKDPQDLLEEVKKKDDNGIKKE</sequence>
<name>A0AAE8SI10_9HYPO</name>
<dbReference type="AlphaFoldDB" id="A0AAE8SI10"/>
<comment type="caution">
    <text evidence="1">The sequence shown here is derived from an EMBL/GenBank/DDBJ whole genome shotgun (WGS) entry which is preliminary data.</text>
</comment>
<proteinExistence type="predicted"/>
<keyword evidence="2" id="KW-1185">Reference proteome</keyword>
<evidence type="ECO:0000313" key="2">
    <source>
        <dbReference type="Proteomes" id="UP001187734"/>
    </source>
</evidence>
<organism evidence="1 2">
    <name type="scientific">Fusarium torulosum</name>
    <dbReference type="NCBI Taxonomy" id="33205"/>
    <lineage>
        <taxon>Eukaryota</taxon>
        <taxon>Fungi</taxon>
        <taxon>Dikarya</taxon>
        <taxon>Ascomycota</taxon>
        <taxon>Pezizomycotina</taxon>
        <taxon>Sordariomycetes</taxon>
        <taxon>Hypocreomycetidae</taxon>
        <taxon>Hypocreales</taxon>
        <taxon>Nectriaceae</taxon>
        <taxon>Fusarium</taxon>
    </lineage>
</organism>
<evidence type="ECO:0000313" key="1">
    <source>
        <dbReference type="EMBL" id="SPJ77980.1"/>
    </source>
</evidence>
<protein>
    <submittedName>
        <fullName evidence="1">Uncharacterized protein</fullName>
    </submittedName>
</protein>
<dbReference type="Proteomes" id="UP001187734">
    <property type="component" value="Unassembled WGS sequence"/>
</dbReference>
<accession>A0AAE8SI10</accession>